<evidence type="ECO:0000313" key="9">
    <source>
        <dbReference type="Proteomes" id="UP000671852"/>
    </source>
</evidence>
<evidence type="ECO:0000256" key="6">
    <source>
        <dbReference type="ARBA" id="ARBA00023136"/>
    </source>
</evidence>
<keyword evidence="7" id="KW-0998">Cell outer membrane</keyword>
<dbReference type="EMBL" id="CP046072">
    <property type="protein sequence ID" value="QSZ43132.1"/>
    <property type="molecule type" value="Genomic_DNA"/>
</dbReference>
<dbReference type="PANTHER" id="PTHR30026:SF20">
    <property type="entry name" value="OUTER MEMBRANE PROTEIN TOLC"/>
    <property type="match status" value="1"/>
</dbReference>
<keyword evidence="4" id="KW-1134">Transmembrane beta strand</keyword>
<dbReference type="KEGG" id="saqt:GJV85_12875"/>
<sequence>MKLKHLLILTLPLLSYGDTLKELLNYATINNNLVVAKQYTQDAAKKELDFKESSFYPTIDIGAAYKRDDDVSPFQAGDTLNAFAKIGFDIYDGGKTSANINQAKESLKSSEFDAKAYKESLSLEIVQDFFNIKSLESSLNAKREAQETLKAQLQRIKKFYAAKLATQDAIDRVQADFDTNRYAMESTKFQILSLKSSLELKVGKRISSLTDSTFKKELSTEYEVQDSIKALISQKGSIKYAAEAVDSFYYPNIKIEDTYNLYSFDRLAIPPGLNAEPLENQNTLLLSLNFRVFDFGEISQVKEATLLKAKALESQIAYKTKAQELQYELSKRRISTTLAKINSAKSALIAAKSAFETIEKKYNAGIVDYIVYLDTLTKKTGSQALYESSLNELEIAYAILYYNSAKNLQEELK</sequence>
<keyword evidence="6" id="KW-0472">Membrane</keyword>
<evidence type="ECO:0000256" key="5">
    <source>
        <dbReference type="ARBA" id="ARBA00022692"/>
    </source>
</evidence>
<proteinExistence type="inferred from homology"/>
<dbReference type="Gene3D" id="1.20.1600.10">
    <property type="entry name" value="Outer membrane efflux proteins (OEP)"/>
    <property type="match status" value="1"/>
</dbReference>
<evidence type="ECO:0000313" key="8">
    <source>
        <dbReference type="EMBL" id="QSZ43132.1"/>
    </source>
</evidence>
<keyword evidence="3" id="KW-0813">Transport</keyword>
<keyword evidence="5" id="KW-0812">Transmembrane</keyword>
<evidence type="ECO:0000256" key="7">
    <source>
        <dbReference type="ARBA" id="ARBA00023237"/>
    </source>
</evidence>
<dbReference type="AlphaFoldDB" id="A0A975GE01"/>
<dbReference type="SUPFAM" id="SSF56954">
    <property type="entry name" value="Outer membrane efflux proteins (OEP)"/>
    <property type="match status" value="1"/>
</dbReference>
<comment type="subcellular location">
    <subcellularLocation>
        <location evidence="1">Cell outer membrane</location>
    </subcellularLocation>
</comment>
<evidence type="ECO:0000256" key="4">
    <source>
        <dbReference type="ARBA" id="ARBA00022452"/>
    </source>
</evidence>
<name>A0A975GE01_9BACT</name>
<dbReference type="Pfam" id="PF02321">
    <property type="entry name" value="OEP"/>
    <property type="match status" value="1"/>
</dbReference>
<evidence type="ECO:0000256" key="3">
    <source>
        <dbReference type="ARBA" id="ARBA00022448"/>
    </source>
</evidence>
<dbReference type="PANTHER" id="PTHR30026">
    <property type="entry name" value="OUTER MEMBRANE PROTEIN TOLC"/>
    <property type="match status" value="1"/>
</dbReference>
<dbReference type="GO" id="GO:0009279">
    <property type="term" value="C:cell outer membrane"/>
    <property type="evidence" value="ECO:0007669"/>
    <property type="project" value="UniProtKB-SubCell"/>
</dbReference>
<organism evidence="8 9">
    <name type="scientific">Sulfurimonas aquatica</name>
    <dbReference type="NCBI Taxonomy" id="2672570"/>
    <lineage>
        <taxon>Bacteria</taxon>
        <taxon>Pseudomonadati</taxon>
        <taxon>Campylobacterota</taxon>
        <taxon>Epsilonproteobacteria</taxon>
        <taxon>Campylobacterales</taxon>
        <taxon>Sulfurimonadaceae</taxon>
        <taxon>Sulfurimonas</taxon>
    </lineage>
</organism>
<gene>
    <name evidence="8" type="ORF">GJV85_12875</name>
</gene>
<dbReference type="Proteomes" id="UP000671852">
    <property type="component" value="Chromosome"/>
</dbReference>
<evidence type="ECO:0000256" key="2">
    <source>
        <dbReference type="ARBA" id="ARBA00007613"/>
    </source>
</evidence>
<keyword evidence="9" id="KW-1185">Reference proteome</keyword>
<reference evidence="8" key="1">
    <citation type="submission" date="2019-11" db="EMBL/GenBank/DDBJ databases">
        <authorList>
            <person name="Kojima H."/>
        </authorList>
    </citation>
    <scope>NUCLEOTIDE SEQUENCE</scope>
    <source>
        <strain evidence="8">H1576</strain>
    </source>
</reference>
<dbReference type="InterPro" id="IPR051906">
    <property type="entry name" value="TolC-like"/>
</dbReference>
<dbReference type="GO" id="GO:0015562">
    <property type="term" value="F:efflux transmembrane transporter activity"/>
    <property type="evidence" value="ECO:0007669"/>
    <property type="project" value="InterPro"/>
</dbReference>
<protein>
    <submittedName>
        <fullName evidence="8">TolC family protein</fullName>
    </submittedName>
</protein>
<dbReference type="GO" id="GO:0015288">
    <property type="term" value="F:porin activity"/>
    <property type="evidence" value="ECO:0007669"/>
    <property type="project" value="TreeGrafter"/>
</dbReference>
<accession>A0A975GE01</accession>
<evidence type="ECO:0000256" key="1">
    <source>
        <dbReference type="ARBA" id="ARBA00004442"/>
    </source>
</evidence>
<dbReference type="InterPro" id="IPR003423">
    <property type="entry name" value="OMP_efflux"/>
</dbReference>
<reference evidence="8" key="2">
    <citation type="submission" date="2021-04" db="EMBL/GenBank/DDBJ databases">
        <title>Isolation and characterization of a novel species of the genus Sulfurimonas.</title>
        <authorList>
            <person name="Fukui M."/>
        </authorList>
    </citation>
    <scope>NUCLEOTIDE SEQUENCE</scope>
    <source>
        <strain evidence="8">H1576</strain>
    </source>
</reference>
<comment type="similarity">
    <text evidence="2">Belongs to the outer membrane factor (OMF) (TC 1.B.17) family.</text>
</comment>
<dbReference type="GO" id="GO:1990281">
    <property type="term" value="C:efflux pump complex"/>
    <property type="evidence" value="ECO:0007669"/>
    <property type="project" value="TreeGrafter"/>
</dbReference>